<dbReference type="AlphaFoldDB" id="A0A9W9DHH3"/>
<accession>A0A9W9DHH3</accession>
<dbReference type="Proteomes" id="UP001150238">
    <property type="component" value="Unassembled WGS sequence"/>
</dbReference>
<comment type="caution">
    <text evidence="2">The sequence shown here is derived from an EMBL/GenBank/DDBJ whole genome shotgun (WGS) entry which is preliminary data.</text>
</comment>
<gene>
    <name evidence="2" type="ORF">C8J55DRAFT_523385</name>
</gene>
<organism evidence="2 3">
    <name type="scientific">Lentinula lateritia</name>
    <dbReference type="NCBI Taxonomy" id="40482"/>
    <lineage>
        <taxon>Eukaryota</taxon>
        <taxon>Fungi</taxon>
        <taxon>Dikarya</taxon>
        <taxon>Basidiomycota</taxon>
        <taxon>Agaricomycotina</taxon>
        <taxon>Agaricomycetes</taxon>
        <taxon>Agaricomycetidae</taxon>
        <taxon>Agaricales</taxon>
        <taxon>Marasmiineae</taxon>
        <taxon>Omphalotaceae</taxon>
        <taxon>Lentinula</taxon>
    </lineage>
</organism>
<proteinExistence type="predicted"/>
<reference evidence="2" key="2">
    <citation type="journal article" date="2023" name="Proc. Natl. Acad. Sci. U.S.A.">
        <title>A global phylogenomic analysis of the shiitake genus Lentinula.</title>
        <authorList>
            <person name="Sierra-Patev S."/>
            <person name="Min B."/>
            <person name="Naranjo-Ortiz M."/>
            <person name="Looney B."/>
            <person name="Konkel Z."/>
            <person name="Slot J.C."/>
            <person name="Sakamoto Y."/>
            <person name="Steenwyk J.L."/>
            <person name="Rokas A."/>
            <person name="Carro J."/>
            <person name="Camarero S."/>
            <person name="Ferreira P."/>
            <person name="Molpeceres G."/>
            <person name="Ruiz-Duenas F.J."/>
            <person name="Serrano A."/>
            <person name="Henrissat B."/>
            <person name="Drula E."/>
            <person name="Hughes K.W."/>
            <person name="Mata J.L."/>
            <person name="Ishikawa N.K."/>
            <person name="Vargas-Isla R."/>
            <person name="Ushijima S."/>
            <person name="Smith C.A."/>
            <person name="Donoghue J."/>
            <person name="Ahrendt S."/>
            <person name="Andreopoulos W."/>
            <person name="He G."/>
            <person name="LaButti K."/>
            <person name="Lipzen A."/>
            <person name="Ng V."/>
            <person name="Riley R."/>
            <person name="Sandor L."/>
            <person name="Barry K."/>
            <person name="Martinez A.T."/>
            <person name="Xiao Y."/>
            <person name="Gibbons J.G."/>
            <person name="Terashima K."/>
            <person name="Grigoriev I.V."/>
            <person name="Hibbett D."/>
        </authorList>
    </citation>
    <scope>NUCLEOTIDE SEQUENCE</scope>
    <source>
        <strain evidence="2">Sp2 HRB7682 ss15</strain>
    </source>
</reference>
<feature type="chain" id="PRO_5040757311" evidence="1">
    <location>
        <begin position="22"/>
        <end position="178"/>
    </location>
</feature>
<evidence type="ECO:0000313" key="2">
    <source>
        <dbReference type="EMBL" id="KAJ4469671.1"/>
    </source>
</evidence>
<evidence type="ECO:0000256" key="1">
    <source>
        <dbReference type="SAM" id="SignalP"/>
    </source>
</evidence>
<evidence type="ECO:0000313" key="3">
    <source>
        <dbReference type="Proteomes" id="UP001150238"/>
    </source>
</evidence>
<sequence>MRFNISVYLVLGLGSTSVVYALPLTDVPVSNMDTITSGNGAVVPRESPTLPSLDKSVDIAYTFSSNTGPVVQAVTDKAKRLAKELIQAHAGHEYTVRAVPTNEFHGSMQDLEKGVRFTVEETPATFKRLDPSQSWNCPCDAVVHPNTYSRGRILGDWAPVEAKEGKGGVNRVNYASKG</sequence>
<feature type="signal peptide" evidence="1">
    <location>
        <begin position="1"/>
        <end position="21"/>
    </location>
</feature>
<dbReference type="EMBL" id="JANVFS010000034">
    <property type="protein sequence ID" value="KAJ4469671.1"/>
    <property type="molecule type" value="Genomic_DNA"/>
</dbReference>
<name>A0A9W9DHH3_9AGAR</name>
<keyword evidence="1" id="KW-0732">Signal</keyword>
<reference evidence="2" key="1">
    <citation type="submission" date="2022-08" db="EMBL/GenBank/DDBJ databases">
        <authorList>
            <consortium name="DOE Joint Genome Institute"/>
            <person name="Min B."/>
            <person name="Riley R."/>
            <person name="Sierra-Patev S."/>
            <person name="Naranjo-Ortiz M."/>
            <person name="Looney B."/>
            <person name="Konkel Z."/>
            <person name="Slot J.C."/>
            <person name="Sakamoto Y."/>
            <person name="Steenwyk J.L."/>
            <person name="Rokas A."/>
            <person name="Carro J."/>
            <person name="Camarero S."/>
            <person name="Ferreira P."/>
            <person name="Molpeceres G."/>
            <person name="Ruiz-Duenas F.J."/>
            <person name="Serrano A."/>
            <person name="Henrissat B."/>
            <person name="Drula E."/>
            <person name="Hughes K.W."/>
            <person name="Mata J.L."/>
            <person name="Ishikawa N.K."/>
            <person name="Vargas-Isla R."/>
            <person name="Ushijima S."/>
            <person name="Smith C.A."/>
            <person name="Ahrendt S."/>
            <person name="Andreopoulos W."/>
            <person name="He G."/>
            <person name="Labutti K."/>
            <person name="Lipzen A."/>
            <person name="Ng V."/>
            <person name="Sandor L."/>
            <person name="Barry K."/>
            <person name="Martinez A.T."/>
            <person name="Xiao Y."/>
            <person name="Gibbons J.G."/>
            <person name="Terashima K."/>
            <person name="Hibbett D.S."/>
            <person name="Grigoriev I.V."/>
        </authorList>
    </citation>
    <scope>NUCLEOTIDE SEQUENCE</scope>
    <source>
        <strain evidence="2">Sp2 HRB7682 ss15</strain>
    </source>
</reference>
<protein>
    <submittedName>
        <fullName evidence="2">Uncharacterized protein</fullName>
    </submittedName>
</protein>